<accession>A0ABX8R9U2</accession>
<dbReference type="GO" id="GO:0004519">
    <property type="term" value="F:endonuclease activity"/>
    <property type="evidence" value="ECO:0007669"/>
    <property type="project" value="UniProtKB-KW"/>
</dbReference>
<gene>
    <name evidence="2" type="ORF">KVH43_10685</name>
</gene>
<reference evidence="2" key="1">
    <citation type="submission" date="2021-07" db="EMBL/GenBank/DDBJ databases">
        <title>Complete genome sequence of Crassaminicella sp. 143-21, isolated from a deep-sea hydrothermal vent.</title>
        <authorList>
            <person name="Li X."/>
        </authorList>
    </citation>
    <scope>NUCLEOTIDE SEQUENCE</scope>
    <source>
        <strain evidence="2">143-21</strain>
    </source>
</reference>
<organism evidence="2 3">
    <name type="scientific">Crassaminicella indica</name>
    <dbReference type="NCBI Taxonomy" id="2855394"/>
    <lineage>
        <taxon>Bacteria</taxon>
        <taxon>Bacillati</taxon>
        <taxon>Bacillota</taxon>
        <taxon>Clostridia</taxon>
        <taxon>Eubacteriales</taxon>
        <taxon>Clostridiaceae</taxon>
        <taxon>Crassaminicella</taxon>
    </lineage>
</organism>
<keyword evidence="3" id="KW-1185">Reference proteome</keyword>
<dbReference type="EMBL" id="CP078093">
    <property type="protein sequence ID" value="QXM05817.1"/>
    <property type="molecule type" value="Genomic_DNA"/>
</dbReference>
<evidence type="ECO:0000313" key="2">
    <source>
        <dbReference type="EMBL" id="QXM05817.1"/>
    </source>
</evidence>
<sequence length="324" mass="37734">MKMSKVSDLFEITYGTNLVLSRLEQYDKHNENTVNFVSRTAKNNGVSAIVKRIDKIKPLERGLITVALGSNGVMESFVQPYEFYSGRDVCYLTPKNEMTLREKLFYCICLRKNKYRYNYGRQANRSLKDILIPSNVPEWVYTMKIPAYLDVEKKYSLNNKKKINVEAWKGFKYEELFDIENGRGVLIKEAKRNKGDTPLVSATRENNGVSYYVSFKPTHQANTITVVKNGNSVAEAFYQSKPFCATSDVVVLNPKFELNEYIAMFLITLMRKEKYRFNYGRKWNQTRMNKSIIKLPAQNNKPDWTFIENYIKSLKYSKLIASDM</sequence>
<dbReference type="InterPro" id="IPR000055">
    <property type="entry name" value="Restrct_endonuc_typeI_TRD"/>
</dbReference>
<feature type="domain" description="Type I restriction modification DNA specificity" evidence="1">
    <location>
        <begin position="166"/>
        <end position="314"/>
    </location>
</feature>
<dbReference type="RefSeq" id="WP_218282515.1">
    <property type="nucleotide sequence ID" value="NZ_CP078093.1"/>
</dbReference>
<keyword evidence="2" id="KW-0255">Endonuclease</keyword>
<protein>
    <submittedName>
        <fullName evidence="2">Restriction endonuclease subunit S</fullName>
    </submittedName>
</protein>
<keyword evidence="2" id="KW-0540">Nuclease</keyword>
<feature type="domain" description="Type I restriction modification DNA specificity" evidence="1">
    <location>
        <begin position="2"/>
        <end position="117"/>
    </location>
</feature>
<dbReference type="Pfam" id="PF01420">
    <property type="entry name" value="Methylase_S"/>
    <property type="match status" value="2"/>
</dbReference>
<proteinExistence type="predicted"/>
<evidence type="ECO:0000313" key="3">
    <source>
        <dbReference type="Proteomes" id="UP000886818"/>
    </source>
</evidence>
<name>A0ABX8R9U2_9CLOT</name>
<evidence type="ECO:0000259" key="1">
    <source>
        <dbReference type="Pfam" id="PF01420"/>
    </source>
</evidence>
<dbReference type="Proteomes" id="UP000886818">
    <property type="component" value="Chromosome"/>
</dbReference>
<keyword evidence="2" id="KW-0378">Hydrolase</keyword>